<dbReference type="EMBL" id="CP034036">
    <property type="protein sequence ID" value="QCR04496.1"/>
    <property type="molecule type" value="Genomic_DNA"/>
</dbReference>
<gene>
    <name evidence="3" type="ORF">DDT54_21615</name>
    <name evidence="2" type="ORF">DDT54_21965</name>
    <name evidence="4" type="ORF">EH206_10145</name>
</gene>
<protein>
    <submittedName>
        <fullName evidence="4">ROK family protein</fullName>
    </submittedName>
    <submittedName>
        <fullName evidence="2">Transcriptional regulator</fullName>
    </submittedName>
</protein>
<evidence type="ECO:0000313" key="6">
    <source>
        <dbReference type="Proteomes" id="UP000303847"/>
    </source>
</evidence>
<sequence length="305" mass="31997">MPYLGLDIGGTKIAAAVLDENGAVLLQQRTATRKESYAQFLSDVCRIIAALQGRFSVPLSIGIALPGGVSPLTGLIKNSNILPLNGRPLQQDLQRRLNQRVAIANDANCFTLSEALDGAGKGHRMVFGVTLGTGCGGGLVIDRQVIAGGHGNAAECGHNPLPGYDPARDGPAANCYCGQRNCVESFVSGTGLAERYLSLTGRKATAQDIVALAELGDAAAARQFDRYLDQLARMLATIVNLIDPDVIVFGGGLSNVPALYRDISSRVAAYTFTDRFCTPIVRAVHGDDSGVRGAAWVGKEISSGN</sequence>
<dbReference type="Proteomes" id="UP000303847">
    <property type="component" value="Chromosome"/>
</dbReference>
<organism evidence="2 5">
    <name type="scientific">Brenneria nigrifluens DSM 30175 = ATCC 13028</name>
    <dbReference type="NCBI Taxonomy" id="1121120"/>
    <lineage>
        <taxon>Bacteria</taxon>
        <taxon>Pseudomonadati</taxon>
        <taxon>Pseudomonadota</taxon>
        <taxon>Gammaproteobacteria</taxon>
        <taxon>Enterobacterales</taxon>
        <taxon>Pectobacteriaceae</taxon>
        <taxon>Brenneria</taxon>
    </lineage>
</organism>
<name>A0A2U1UCI4_9GAMM</name>
<dbReference type="InterPro" id="IPR000600">
    <property type="entry name" value="ROK"/>
</dbReference>
<proteinExistence type="predicted"/>
<dbReference type="InterPro" id="IPR049874">
    <property type="entry name" value="ROK_cs"/>
</dbReference>
<dbReference type="RefSeq" id="WP_009112669.1">
    <property type="nucleotide sequence ID" value="NZ_CP034036.1"/>
</dbReference>
<accession>A0A2U1UCI4</accession>
<dbReference type="OrthoDB" id="9810372at2"/>
<dbReference type="Gene3D" id="3.30.420.40">
    <property type="match status" value="2"/>
</dbReference>
<keyword evidence="1" id="KW-0119">Carbohydrate metabolism</keyword>
<dbReference type="PANTHER" id="PTHR18964">
    <property type="entry name" value="ROK (REPRESSOR, ORF, KINASE) FAMILY"/>
    <property type="match status" value="1"/>
</dbReference>
<evidence type="ECO:0000313" key="4">
    <source>
        <dbReference type="EMBL" id="QCR04496.1"/>
    </source>
</evidence>
<dbReference type="SUPFAM" id="SSF53067">
    <property type="entry name" value="Actin-like ATPase domain"/>
    <property type="match status" value="1"/>
</dbReference>
<dbReference type="PANTHER" id="PTHR18964:SF174">
    <property type="entry name" value="D-ALLOSE KINASE-RELATED"/>
    <property type="match status" value="1"/>
</dbReference>
<dbReference type="InterPro" id="IPR043129">
    <property type="entry name" value="ATPase_NBD"/>
</dbReference>
<evidence type="ECO:0000256" key="1">
    <source>
        <dbReference type="ARBA" id="ARBA00023277"/>
    </source>
</evidence>
<dbReference type="Proteomes" id="UP000295985">
    <property type="component" value="Unassembled WGS sequence"/>
</dbReference>
<dbReference type="PROSITE" id="PS01125">
    <property type="entry name" value="ROK"/>
    <property type="match status" value="1"/>
</dbReference>
<keyword evidence="6" id="KW-1185">Reference proteome</keyword>
<dbReference type="AlphaFoldDB" id="A0A2U1UCI4"/>
<evidence type="ECO:0000313" key="5">
    <source>
        <dbReference type="Proteomes" id="UP000295985"/>
    </source>
</evidence>
<reference evidence="4 6" key="2">
    <citation type="submission" date="2018-11" db="EMBL/GenBank/DDBJ databases">
        <title>Genome sequences of Brenneria nigrifluens and Brenneria rubrifaciens.</title>
        <authorList>
            <person name="Poret-Peterson A.T."/>
            <person name="McClean A.E."/>
            <person name="Kluepfel D.A."/>
        </authorList>
    </citation>
    <scope>NUCLEOTIDE SEQUENCE [LARGE SCALE GENOMIC DNA]</scope>
    <source>
        <strain evidence="4 6">ATCC 13028</strain>
    </source>
</reference>
<dbReference type="EMBL" id="QDKK01000055">
    <property type="protein sequence ID" value="PWC19381.1"/>
    <property type="molecule type" value="Genomic_DNA"/>
</dbReference>
<evidence type="ECO:0000313" key="2">
    <source>
        <dbReference type="EMBL" id="PWC19381.1"/>
    </source>
</evidence>
<dbReference type="Pfam" id="PF00480">
    <property type="entry name" value="ROK"/>
    <property type="match status" value="1"/>
</dbReference>
<dbReference type="GO" id="GO:0004396">
    <property type="term" value="F:hexokinase activity"/>
    <property type="evidence" value="ECO:0007669"/>
    <property type="project" value="TreeGrafter"/>
</dbReference>
<reference evidence="2 5" key="1">
    <citation type="submission" date="2018-04" db="EMBL/GenBank/DDBJ databases">
        <title>Brenneria corticis sp.nov.</title>
        <authorList>
            <person name="Li Y."/>
        </authorList>
    </citation>
    <scope>NUCLEOTIDE SEQUENCE [LARGE SCALE GENOMIC DNA]</scope>
    <source>
        <strain evidence="2 5">LMG 2694</strain>
    </source>
</reference>
<evidence type="ECO:0000313" key="3">
    <source>
        <dbReference type="EMBL" id="PWC20091.1"/>
    </source>
</evidence>
<dbReference type="EMBL" id="QDKK01000053">
    <property type="protein sequence ID" value="PWC20091.1"/>
    <property type="molecule type" value="Genomic_DNA"/>
</dbReference>